<feature type="non-terminal residue" evidence="1">
    <location>
        <position position="260"/>
    </location>
</feature>
<protein>
    <recommendedName>
        <fullName evidence="2">Viral coat protein P2 N-terminal domain-containing protein</fullName>
    </recommendedName>
</protein>
<reference evidence="1" key="1">
    <citation type="submission" date="2018-05" db="EMBL/GenBank/DDBJ databases">
        <authorList>
            <person name="Lanie J.A."/>
            <person name="Ng W.-L."/>
            <person name="Kazmierczak K.M."/>
            <person name="Andrzejewski T.M."/>
            <person name="Davidsen T.M."/>
            <person name="Wayne K.J."/>
            <person name="Tettelin H."/>
            <person name="Glass J.I."/>
            <person name="Rusch D."/>
            <person name="Podicherti R."/>
            <person name="Tsui H.-C.T."/>
            <person name="Winkler M.E."/>
        </authorList>
    </citation>
    <scope>NUCLEOTIDE SEQUENCE</scope>
</reference>
<evidence type="ECO:0008006" key="2">
    <source>
        <dbReference type="Google" id="ProtNLM"/>
    </source>
</evidence>
<name>A0A382SK07_9ZZZZ</name>
<gene>
    <name evidence="1" type="ORF">METZ01_LOCUS362391</name>
</gene>
<sequence>MVQTNESIYGKHRAFTSSQQNLVLPGAKSKYLEAISVTINGLQNGSTATTIANALGLVNPLEIDVGGIPQIRVRLADMYAMDMLWLQHNPLTKISAGDNQEWIVNQIVYPCWFPPSRAEATLTATYAAVTNADNTEVSITSEYLDGIPRNEALYYSEFSKNTDGVDSSSFGNWTQTTNLVGNMTGMLFNSPTIPGGSTLMEDGTIQQVRIQGNGNTLLVYEWSEIQNPGIFNGQMFNALEESPATTGILDNYRWLSLAKE</sequence>
<dbReference type="EMBL" id="UINC01129266">
    <property type="protein sequence ID" value="SVD09537.1"/>
    <property type="molecule type" value="Genomic_DNA"/>
</dbReference>
<dbReference type="AlphaFoldDB" id="A0A382SK07"/>
<evidence type="ECO:0000313" key="1">
    <source>
        <dbReference type="EMBL" id="SVD09537.1"/>
    </source>
</evidence>
<accession>A0A382SK07</accession>
<proteinExistence type="predicted"/>
<organism evidence="1">
    <name type="scientific">marine metagenome</name>
    <dbReference type="NCBI Taxonomy" id="408172"/>
    <lineage>
        <taxon>unclassified sequences</taxon>
        <taxon>metagenomes</taxon>
        <taxon>ecological metagenomes</taxon>
    </lineage>
</organism>